<dbReference type="PANTHER" id="PTHR22911:SF6">
    <property type="entry name" value="SOLUTE CARRIER FAMILY 35 MEMBER G1"/>
    <property type="match status" value="1"/>
</dbReference>
<feature type="domain" description="EamA" evidence="6">
    <location>
        <begin position="6"/>
        <end position="109"/>
    </location>
</feature>
<feature type="transmembrane region" description="Helical" evidence="5">
    <location>
        <begin position="214"/>
        <end position="233"/>
    </location>
</feature>
<organism evidence="7 8">
    <name type="scientific">Methyloradius palustris</name>
    <dbReference type="NCBI Taxonomy" id="2778876"/>
    <lineage>
        <taxon>Bacteria</taxon>
        <taxon>Pseudomonadati</taxon>
        <taxon>Pseudomonadota</taxon>
        <taxon>Betaproteobacteria</taxon>
        <taxon>Nitrosomonadales</taxon>
        <taxon>Methylophilaceae</taxon>
        <taxon>Methyloradius</taxon>
    </lineage>
</organism>
<dbReference type="InterPro" id="IPR037185">
    <property type="entry name" value="EmrE-like"/>
</dbReference>
<feature type="domain" description="EamA" evidence="6">
    <location>
        <begin position="122"/>
        <end position="253"/>
    </location>
</feature>
<proteinExistence type="predicted"/>
<name>A0A8D5K0W7_9PROT</name>
<feature type="transmembrane region" description="Helical" evidence="5">
    <location>
        <begin position="122"/>
        <end position="140"/>
    </location>
</feature>
<dbReference type="AlphaFoldDB" id="A0A8D5K0W7"/>
<dbReference type="KEGG" id="mpau:ZMTM_14120"/>
<feature type="transmembrane region" description="Helical" evidence="5">
    <location>
        <begin position="92"/>
        <end position="110"/>
    </location>
</feature>
<dbReference type="SUPFAM" id="SSF103481">
    <property type="entry name" value="Multidrug resistance efflux transporter EmrE"/>
    <property type="match status" value="2"/>
</dbReference>
<evidence type="ECO:0000313" key="7">
    <source>
        <dbReference type="EMBL" id="BCM25153.1"/>
    </source>
</evidence>
<feature type="transmembrane region" description="Helical" evidence="5">
    <location>
        <begin position="239"/>
        <end position="256"/>
    </location>
</feature>
<evidence type="ECO:0000256" key="1">
    <source>
        <dbReference type="ARBA" id="ARBA00004141"/>
    </source>
</evidence>
<reference evidence="7" key="1">
    <citation type="journal article" date="2021" name="Arch. Microbiol.">
        <title>Methyloradius palustris gen. nov., sp. nov., a methanol-oxidizing bacterium isolated from snow.</title>
        <authorList>
            <person name="Miyadera T."/>
            <person name="Kojima H."/>
            <person name="Fukui M."/>
        </authorList>
    </citation>
    <scope>NUCLEOTIDE SEQUENCE</scope>
    <source>
        <strain evidence="7">Zm11</strain>
    </source>
</reference>
<feature type="transmembrane region" description="Helical" evidence="5">
    <location>
        <begin position="6"/>
        <end position="28"/>
    </location>
</feature>
<feature type="transmembrane region" description="Helical" evidence="5">
    <location>
        <begin position="66"/>
        <end position="85"/>
    </location>
</feature>
<feature type="transmembrane region" description="Helical" evidence="5">
    <location>
        <begin position="40"/>
        <end position="60"/>
    </location>
</feature>
<evidence type="ECO:0000256" key="3">
    <source>
        <dbReference type="ARBA" id="ARBA00022989"/>
    </source>
</evidence>
<protein>
    <recommendedName>
        <fullName evidence="6">EamA domain-containing protein</fullName>
    </recommendedName>
</protein>
<dbReference type="Pfam" id="PF00892">
    <property type="entry name" value="EamA"/>
    <property type="match status" value="2"/>
</dbReference>
<dbReference type="PANTHER" id="PTHR22911">
    <property type="entry name" value="ACYL-MALONYL CONDENSING ENZYME-RELATED"/>
    <property type="match status" value="1"/>
</dbReference>
<evidence type="ECO:0000256" key="4">
    <source>
        <dbReference type="ARBA" id="ARBA00023136"/>
    </source>
</evidence>
<dbReference type="Proteomes" id="UP000826722">
    <property type="component" value="Chromosome"/>
</dbReference>
<feature type="transmembrane region" description="Helical" evidence="5">
    <location>
        <begin position="182"/>
        <end position="202"/>
    </location>
</feature>
<sequence>MQEAGVSGVASSFYTYLIAVAIGCVIFARQWPYVFKQPKIILLLAVVAGWTNLSYVLAVIDGEVMRVMLLFYLSPLWTLILAHFWLKERADIKAVTVIAVSLTGAFIMLWQPGALPLPNNTAEWMALSSGIGFALTNVITRKSTNLSIPAKSMAVWLGVIFMALAFMPFQPLSFPSPGFFSLLNWLVMICIALLLMAATLLVQYGITHIPVTRASVIFLFELVVAAIASYYLAGEKMAVHEWIGGGFIVAAALYAARLENAK</sequence>
<evidence type="ECO:0000256" key="2">
    <source>
        <dbReference type="ARBA" id="ARBA00022692"/>
    </source>
</evidence>
<keyword evidence="4 5" id="KW-0472">Membrane</keyword>
<gene>
    <name evidence="7" type="ORF">ZMTM_14120</name>
</gene>
<keyword evidence="3 5" id="KW-1133">Transmembrane helix</keyword>
<comment type="subcellular location">
    <subcellularLocation>
        <location evidence="1">Membrane</location>
        <topology evidence="1">Multi-pass membrane protein</topology>
    </subcellularLocation>
</comment>
<evidence type="ECO:0000256" key="5">
    <source>
        <dbReference type="SAM" id="Phobius"/>
    </source>
</evidence>
<keyword evidence="2 5" id="KW-0812">Transmembrane</keyword>
<feature type="transmembrane region" description="Helical" evidence="5">
    <location>
        <begin position="152"/>
        <end position="170"/>
    </location>
</feature>
<dbReference type="GO" id="GO:0016020">
    <property type="term" value="C:membrane"/>
    <property type="evidence" value="ECO:0007669"/>
    <property type="project" value="UniProtKB-SubCell"/>
</dbReference>
<dbReference type="InterPro" id="IPR000620">
    <property type="entry name" value="EamA_dom"/>
</dbReference>
<evidence type="ECO:0000259" key="6">
    <source>
        <dbReference type="Pfam" id="PF00892"/>
    </source>
</evidence>
<accession>A0A8D5K0W7</accession>
<evidence type="ECO:0000313" key="8">
    <source>
        <dbReference type="Proteomes" id="UP000826722"/>
    </source>
</evidence>
<keyword evidence="8" id="KW-1185">Reference proteome</keyword>
<dbReference type="EMBL" id="AP024110">
    <property type="protein sequence ID" value="BCM25153.1"/>
    <property type="molecule type" value="Genomic_DNA"/>
</dbReference>